<dbReference type="PANTHER" id="PTHR34502:SF5">
    <property type="entry name" value="DUF6594 DOMAIN-CONTAINING PROTEIN"/>
    <property type="match status" value="1"/>
</dbReference>
<dbReference type="Proteomes" id="UP000660729">
    <property type="component" value="Unassembled WGS sequence"/>
</dbReference>
<dbReference type="AlphaFoldDB" id="A0A8H6RLJ2"/>
<accession>A0A8H6RLJ2</accession>
<evidence type="ECO:0000256" key="2">
    <source>
        <dbReference type="SAM" id="Phobius"/>
    </source>
</evidence>
<keyword evidence="2" id="KW-1133">Transmembrane helix</keyword>
<feature type="transmembrane region" description="Helical" evidence="2">
    <location>
        <begin position="299"/>
        <end position="319"/>
    </location>
</feature>
<organism evidence="4 5">
    <name type="scientific">Pseudocercospora fuligena</name>
    <dbReference type="NCBI Taxonomy" id="685502"/>
    <lineage>
        <taxon>Eukaryota</taxon>
        <taxon>Fungi</taxon>
        <taxon>Dikarya</taxon>
        <taxon>Ascomycota</taxon>
        <taxon>Pezizomycotina</taxon>
        <taxon>Dothideomycetes</taxon>
        <taxon>Dothideomycetidae</taxon>
        <taxon>Mycosphaerellales</taxon>
        <taxon>Mycosphaerellaceae</taxon>
        <taxon>Pseudocercospora</taxon>
    </lineage>
</organism>
<dbReference type="EMBL" id="JABCIY010000058">
    <property type="protein sequence ID" value="KAF7194611.1"/>
    <property type="molecule type" value="Genomic_DNA"/>
</dbReference>
<proteinExistence type="predicted"/>
<comment type="caution">
    <text evidence="4">The sequence shown here is derived from an EMBL/GenBank/DDBJ whole genome shotgun (WGS) entry which is preliminary data.</text>
</comment>
<sequence length="378" mass="42776">MELSPPVSPSERPRRLSCTTQNLQDLEAQQQTPQRPPPTARRRDTEISWSQDSSTTFVKSPSTIFTRDFSRRGTSLSNASFPPKLERAPTYNVADEALRGYPKLAAELGTTENYAIYRRFDALNARNLLYHQAKLTYLEHELHELELEHEKEEQLHCKIDHLFCDEKHPHGSPGRALRHKYEQISTALDRYNALLLQQSQLHELPKADTTFVKSIWSAIDFLEHPEDTAYAIDDESGKAVQSDLVTLNRAFRQQDPFTRFFTGPFIEWFHGLYKTFRRPDGDLGEYVYSDKKVGTCMRAFVMVVASALPTCSIVALYFIQSAVYRLAFIVIFSGIFACALTVFTEARSIDVFTASVALASVQVVFVGTAFGNGGNLSN</sequence>
<evidence type="ECO:0000313" key="5">
    <source>
        <dbReference type="Proteomes" id="UP000660729"/>
    </source>
</evidence>
<evidence type="ECO:0000256" key="1">
    <source>
        <dbReference type="SAM" id="MobiDB-lite"/>
    </source>
</evidence>
<feature type="region of interest" description="Disordered" evidence="1">
    <location>
        <begin position="22"/>
        <end position="54"/>
    </location>
</feature>
<protein>
    <recommendedName>
        <fullName evidence="3">DUF6594 domain-containing protein</fullName>
    </recommendedName>
</protein>
<dbReference type="Pfam" id="PF20237">
    <property type="entry name" value="DUF6594"/>
    <property type="match status" value="1"/>
</dbReference>
<feature type="domain" description="DUF6594" evidence="3">
    <location>
        <begin position="101"/>
        <end position="363"/>
    </location>
</feature>
<name>A0A8H6RLJ2_9PEZI</name>
<keyword evidence="2" id="KW-0812">Transmembrane</keyword>
<keyword evidence="5" id="KW-1185">Reference proteome</keyword>
<evidence type="ECO:0000259" key="3">
    <source>
        <dbReference type="Pfam" id="PF20237"/>
    </source>
</evidence>
<reference evidence="4" key="1">
    <citation type="submission" date="2020-04" db="EMBL/GenBank/DDBJ databases">
        <title>Draft genome resource of the tomato pathogen Pseudocercospora fuligena.</title>
        <authorList>
            <person name="Zaccaron A."/>
        </authorList>
    </citation>
    <scope>NUCLEOTIDE SEQUENCE</scope>
    <source>
        <strain evidence="4">PF001</strain>
    </source>
</reference>
<evidence type="ECO:0000313" key="4">
    <source>
        <dbReference type="EMBL" id="KAF7194611.1"/>
    </source>
</evidence>
<keyword evidence="2" id="KW-0472">Membrane</keyword>
<dbReference type="InterPro" id="IPR046529">
    <property type="entry name" value="DUF6594"/>
</dbReference>
<feature type="transmembrane region" description="Helical" evidence="2">
    <location>
        <begin position="351"/>
        <end position="370"/>
    </location>
</feature>
<dbReference type="OrthoDB" id="5342093at2759"/>
<feature type="transmembrane region" description="Helical" evidence="2">
    <location>
        <begin position="325"/>
        <end position="344"/>
    </location>
</feature>
<dbReference type="PANTHER" id="PTHR34502">
    <property type="entry name" value="DUF6594 DOMAIN-CONTAINING PROTEIN-RELATED"/>
    <property type="match status" value="1"/>
</dbReference>
<gene>
    <name evidence="4" type="ORF">HII31_04117</name>
</gene>